<accession>A0AAV2TDI9</accession>
<feature type="domain" description="Isochorismatase-like" evidence="8">
    <location>
        <begin position="66"/>
        <end position="296"/>
    </location>
</feature>
<evidence type="ECO:0000256" key="2">
    <source>
        <dbReference type="ARBA" id="ARBA00022642"/>
    </source>
</evidence>
<comment type="pathway">
    <text evidence="5">Cofactor biosynthesis; nicotinate biosynthesis; nicotinate from nicotinamide: step 1/1.</text>
</comment>
<evidence type="ECO:0000256" key="7">
    <source>
        <dbReference type="ARBA" id="ARBA00043224"/>
    </source>
</evidence>
<evidence type="ECO:0000313" key="9">
    <source>
        <dbReference type="EMBL" id="CAL5134931.1"/>
    </source>
</evidence>
<dbReference type="AlphaFoldDB" id="A0AAV2TDI9"/>
<dbReference type="EC" id="3.5.1.19" evidence="6"/>
<dbReference type="InterPro" id="IPR036380">
    <property type="entry name" value="Isochorismatase-like_sf"/>
</dbReference>
<dbReference type="PANTHER" id="PTHR11080">
    <property type="entry name" value="PYRAZINAMIDASE/NICOTINAMIDASE"/>
    <property type="match status" value="1"/>
</dbReference>
<dbReference type="GO" id="GO:0046872">
    <property type="term" value="F:metal ion binding"/>
    <property type="evidence" value="ECO:0007669"/>
    <property type="project" value="UniProtKB-KW"/>
</dbReference>
<gene>
    <name evidence="9" type="ORF">CDAUBV1_LOCUS9023</name>
</gene>
<evidence type="ECO:0000256" key="4">
    <source>
        <dbReference type="ARBA" id="ARBA00022801"/>
    </source>
</evidence>
<keyword evidence="2" id="KW-0662">Pyridine nucleotide biosynthesis</keyword>
<comment type="caution">
    <text evidence="9">The sequence shown here is derived from an EMBL/GenBank/DDBJ whole genome shotgun (WGS) entry which is preliminary data.</text>
</comment>
<dbReference type="SUPFAM" id="SSF52499">
    <property type="entry name" value="Isochorismatase-like hydrolases"/>
    <property type="match status" value="1"/>
</dbReference>
<evidence type="ECO:0000313" key="10">
    <source>
        <dbReference type="Proteomes" id="UP001497525"/>
    </source>
</evidence>
<name>A0AAV2TDI9_CALDB</name>
<evidence type="ECO:0000256" key="3">
    <source>
        <dbReference type="ARBA" id="ARBA00022723"/>
    </source>
</evidence>
<organism evidence="9 10">
    <name type="scientific">Calicophoron daubneyi</name>
    <name type="common">Rumen fluke</name>
    <name type="synonym">Paramphistomum daubneyi</name>
    <dbReference type="NCBI Taxonomy" id="300641"/>
    <lineage>
        <taxon>Eukaryota</taxon>
        <taxon>Metazoa</taxon>
        <taxon>Spiralia</taxon>
        <taxon>Lophotrochozoa</taxon>
        <taxon>Platyhelminthes</taxon>
        <taxon>Trematoda</taxon>
        <taxon>Digenea</taxon>
        <taxon>Plagiorchiida</taxon>
        <taxon>Pronocephalata</taxon>
        <taxon>Paramphistomoidea</taxon>
        <taxon>Paramphistomidae</taxon>
        <taxon>Calicophoron</taxon>
    </lineage>
</organism>
<comment type="similarity">
    <text evidence="1">Belongs to the isochorismatase family.</text>
</comment>
<reference evidence="9" key="1">
    <citation type="submission" date="2024-06" db="EMBL/GenBank/DDBJ databases">
        <authorList>
            <person name="Liu X."/>
            <person name="Lenzi L."/>
            <person name="Haldenby T S."/>
            <person name="Uol C."/>
        </authorList>
    </citation>
    <scope>NUCLEOTIDE SEQUENCE</scope>
</reference>
<dbReference type="Proteomes" id="UP001497525">
    <property type="component" value="Unassembled WGS sequence"/>
</dbReference>
<evidence type="ECO:0000256" key="6">
    <source>
        <dbReference type="ARBA" id="ARBA00039017"/>
    </source>
</evidence>
<sequence length="354" mass="39503">MSENSGLREILSSSLIRRENDLSSPLREFWLKNKSMFSASSDLEQRLTISSTAEIPAEWFDVKCPVLLVVDVQHDFVRGTLRTDLSSAGEDAVAIMDPINALLEMPFRKVFVSMDFHPNGHVSFYENRERWKVSPRSPTTNFKEAKIGDSITIIDSRGTEKTQKLWPAHCIANTPGAALYKDLKIPLSSLIQMPEKTFHLIKKGTHPEVESYSVFGNTEGPEDTGFSEQLKNCNADLLVICGIAFDVCVVSTALDAANRGLRVVVVEDACVAISSEAKANAFKEMVSAFIHIAKVDQIPALISGEIVSLLHVAARLNRSHFPAQRREPHKLTPEELHTFFLPSQRFEEHEKADN</sequence>
<keyword evidence="4" id="KW-0378">Hydrolase</keyword>
<dbReference type="EMBL" id="CAXLJL010000234">
    <property type="protein sequence ID" value="CAL5134931.1"/>
    <property type="molecule type" value="Genomic_DNA"/>
</dbReference>
<dbReference type="GO" id="GO:0019363">
    <property type="term" value="P:pyridine nucleotide biosynthetic process"/>
    <property type="evidence" value="ECO:0007669"/>
    <property type="project" value="UniProtKB-KW"/>
</dbReference>
<keyword evidence="3" id="KW-0479">Metal-binding</keyword>
<protein>
    <recommendedName>
        <fullName evidence="6">nicotinamidase</fullName>
        <ecNumber evidence="6">3.5.1.19</ecNumber>
    </recommendedName>
    <alternativeName>
        <fullName evidence="7">Nicotinamide deamidase</fullName>
    </alternativeName>
</protein>
<dbReference type="Pfam" id="PF00857">
    <property type="entry name" value="Isochorismatase"/>
    <property type="match status" value="1"/>
</dbReference>
<proteinExistence type="inferred from homology"/>
<dbReference type="PANTHER" id="PTHR11080:SF2">
    <property type="entry name" value="LD05707P"/>
    <property type="match status" value="1"/>
</dbReference>
<dbReference type="Gene3D" id="3.40.50.850">
    <property type="entry name" value="Isochorismatase-like"/>
    <property type="match status" value="1"/>
</dbReference>
<dbReference type="InterPro" id="IPR052347">
    <property type="entry name" value="Isochorismatase_Nicotinamidase"/>
</dbReference>
<evidence type="ECO:0000256" key="5">
    <source>
        <dbReference type="ARBA" id="ARBA00037900"/>
    </source>
</evidence>
<evidence type="ECO:0000259" key="8">
    <source>
        <dbReference type="Pfam" id="PF00857"/>
    </source>
</evidence>
<dbReference type="InterPro" id="IPR000868">
    <property type="entry name" value="Isochorismatase-like_dom"/>
</dbReference>
<dbReference type="GO" id="GO:0008936">
    <property type="term" value="F:nicotinamidase activity"/>
    <property type="evidence" value="ECO:0007669"/>
    <property type="project" value="UniProtKB-EC"/>
</dbReference>
<evidence type="ECO:0000256" key="1">
    <source>
        <dbReference type="ARBA" id="ARBA00006336"/>
    </source>
</evidence>